<dbReference type="EMBL" id="ML994736">
    <property type="protein sequence ID" value="KAF2175331.1"/>
    <property type="molecule type" value="Genomic_DNA"/>
</dbReference>
<accession>A0A6A6D7D6</accession>
<evidence type="ECO:0000256" key="1">
    <source>
        <dbReference type="SAM" id="MobiDB-lite"/>
    </source>
</evidence>
<organism evidence="3 4">
    <name type="scientific">Zopfia rhizophila CBS 207.26</name>
    <dbReference type="NCBI Taxonomy" id="1314779"/>
    <lineage>
        <taxon>Eukaryota</taxon>
        <taxon>Fungi</taxon>
        <taxon>Dikarya</taxon>
        <taxon>Ascomycota</taxon>
        <taxon>Pezizomycotina</taxon>
        <taxon>Dothideomycetes</taxon>
        <taxon>Dothideomycetes incertae sedis</taxon>
        <taxon>Zopfiaceae</taxon>
        <taxon>Zopfia</taxon>
    </lineage>
</organism>
<evidence type="ECO:0000313" key="3">
    <source>
        <dbReference type="EMBL" id="KAF2175331.1"/>
    </source>
</evidence>
<sequence>MPMLYGEGAKAFQRLQLEIIKTTHDHSIFAWRRRRDSEHSEPSGFLASSPDGFSDSGTICLSISRGLEWQPYSWTNLGIRIRLDAVYGEHNSHYGN</sequence>
<protein>
    <recommendedName>
        <fullName evidence="2">DUF8212 domain-containing protein</fullName>
    </recommendedName>
</protein>
<dbReference type="AlphaFoldDB" id="A0A6A6D7D6"/>
<keyword evidence="4" id="KW-1185">Reference proteome</keyword>
<proteinExistence type="predicted"/>
<gene>
    <name evidence="3" type="ORF">K469DRAFT_702356</name>
</gene>
<dbReference type="Pfam" id="PF26640">
    <property type="entry name" value="DUF8212"/>
    <property type="match status" value="1"/>
</dbReference>
<dbReference type="PANTHER" id="PTHR10622">
    <property type="entry name" value="HET DOMAIN-CONTAINING PROTEIN"/>
    <property type="match status" value="1"/>
</dbReference>
<name>A0A6A6D7D6_9PEZI</name>
<evidence type="ECO:0000313" key="4">
    <source>
        <dbReference type="Proteomes" id="UP000800200"/>
    </source>
</evidence>
<reference evidence="3" key="1">
    <citation type="journal article" date="2020" name="Stud. Mycol.">
        <title>101 Dothideomycetes genomes: a test case for predicting lifestyles and emergence of pathogens.</title>
        <authorList>
            <person name="Haridas S."/>
            <person name="Albert R."/>
            <person name="Binder M."/>
            <person name="Bloem J."/>
            <person name="Labutti K."/>
            <person name="Salamov A."/>
            <person name="Andreopoulos B."/>
            <person name="Baker S."/>
            <person name="Barry K."/>
            <person name="Bills G."/>
            <person name="Bluhm B."/>
            <person name="Cannon C."/>
            <person name="Castanera R."/>
            <person name="Culley D."/>
            <person name="Daum C."/>
            <person name="Ezra D."/>
            <person name="Gonzalez J."/>
            <person name="Henrissat B."/>
            <person name="Kuo A."/>
            <person name="Liang C."/>
            <person name="Lipzen A."/>
            <person name="Lutzoni F."/>
            <person name="Magnuson J."/>
            <person name="Mondo S."/>
            <person name="Nolan M."/>
            <person name="Ohm R."/>
            <person name="Pangilinan J."/>
            <person name="Park H.-J."/>
            <person name="Ramirez L."/>
            <person name="Alfaro M."/>
            <person name="Sun H."/>
            <person name="Tritt A."/>
            <person name="Yoshinaga Y."/>
            <person name="Zwiers L.-H."/>
            <person name="Turgeon B."/>
            <person name="Goodwin S."/>
            <person name="Spatafora J."/>
            <person name="Crous P."/>
            <person name="Grigoriev I."/>
        </authorList>
    </citation>
    <scope>NUCLEOTIDE SEQUENCE</scope>
    <source>
        <strain evidence="3">CBS 207.26</strain>
    </source>
</reference>
<feature type="domain" description="DUF8212" evidence="2">
    <location>
        <begin position="10"/>
        <end position="36"/>
    </location>
</feature>
<feature type="region of interest" description="Disordered" evidence="1">
    <location>
        <begin position="33"/>
        <end position="54"/>
    </location>
</feature>
<dbReference type="InterPro" id="IPR058525">
    <property type="entry name" value="DUF8212"/>
</dbReference>
<dbReference type="PANTHER" id="PTHR10622:SF12">
    <property type="entry name" value="HET DOMAIN-CONTAINING PROTEIN"/>
    <property type="match status" value="1"/>
</dbReference>
<dbReference type="OrthoDB" id="5428309at2759"/>
<dbReference type="Proteomes" id="UP000800200">
    <property type="component" value="Unassembled WGS sequence"/>
</dbReference>
<evidence type="ECO:0000259" key="2">
    <source>
        <dbReference type="Pfam" id="PF26640"/>
    </source>
</evidence>